<accession>A0A932CPB9</accession>
<gene>
    <name evidence="1" type="ORF">HYY20_09210</name>
</gene>
<reference evidence="1" key="1">
    <citation type="submission" date="2020-07" db="EMBL/GenBank/DDBJ databases">
        <title>Huge and variable diversity of episymbiotic CPR bacteria and DPANN archaea in groundwater ecosystems.</title>
        <authorList>
            <person name="He C.Y."/>
            <person name="Keren R."/>
            <person name="Whittaker M."/>
            <person name="Farag I.F."/>
            <person name="Doudna J."/>
            <person name="Cate J.H.D."/>
            <person name="Banfield J.F."/>
        </authorList>
    </citation>
    <scope>NUCLEOTIDE SEQUENCE</scope>
    <source>
        <strain evidence="1">NC_groundwater_672_Ag_B-0.1um_62_36</strain>
    </source>
</reference>
<protein>
    <submittedName>
        <fullName evidence="1">Uncharacterized protein</fullName>
    </submittedName>
</protein>
<name>A0A932CPB9_UNCTE</name>
<proteinExistence type="predicted"/>
<sequence>MKEKIKEEIRKLLVDGKLPCKEAHELAERLRVDLLEIGQVANELKIKINRCQLGCF</sequence>
<dbReference type="EMBL" id="JACPRF010000277">
    <property type="protein sequence ID" value="MBI2877046.1"/>
    <property type="molecule type" value="Genomic_DNA"/>
</dbReference>
<organism evidence="1 2">
    <name type="scientific">Tectimicrobiota bacterium</name>
    <dbReference type="NCBI Taxonomy" id="2528274"/>
    <lineage>
        <taxon>Bacteria</taxon>
        <taxon>Pseudomonadati</taxon>
        <taxon>Nitrospinota/Tectimicrobiota group</taxon>
        <taxon>Candidatus Tectimicrobiota</taxon>
    </lineage>
</organism>
<dbReference type="AlphaFoldDB" id="A0A932CPB9"/>
<comment type="caution">
    <text evidence="1">The sequence shown here is derived from an EMBL/GenBank/DDBJ whole genome shotgun (WGS) entry which is preliminary data.</text>
</comment>
<evidence type="ECO:0000313" key="1">
    <source>
        <dbReference type="EMBL" id="MBI2877046.1"/>
    </source>
</evidence>
<dbReference type="Proteomes" id="UP000769766">
    <property type="component" value="Unassembled WGS sequence"/>
</dbReference>
<evidence type="ECO:0000313" key="2">
    <source>
        <dbReference type="Proteomes" id="UP000769766"/>
    </source>
</evidence>